<dbReference type="RefSeq" id="WP_016962554.1">
    <property type="nucleotide sequence ID" value="NZ_AJWN02000056.1"/>
</dbReference>
<dbReference type="InterPro" id="IPR038081">
    <property type="entry name" value="CalX-like_sf"/>
</dbReference>
<name>A0A1E5C6M6_9GAMM</name>
<evidence type="ECO:0008006" key="4">
    <source>
        <dbReference type="Google" id="ProtNLM"/>
    </source>
</evidence>
<dbReference type="Proteomes" id="UP000095039">
    <property type="component" value="Unassembled WGS sequence"/>
</dbReference>
<dbReference type="SUPFAM" id="SSF63825">
    <property type="entry name" value="YWTD domain"/>
    <property type="match status" value="1"/>
</dbReference>
<organism evidence="2 3">
    <name type="scientific">Enterovibrio norvegicus FF-454</name>
    <dbReference type="NCBI Taxonomy" id="1185651"/>
    <lineage>
        <taxon>Bacteria</taxon>
        <taxon>Pseudomonadati</taxon>
        <taxon>Pseudomonadota</taxon>
        <taxon>Gammaproteobacteria</taxon>
        <taxon>Vibrionales</taxon>
        <taxon>Vibrionaceae</taxon>
        <taxon>Enterovibrio</taxon>
    </lineage>
</organism>
<accession>A0A1E5C6M6</accession>
<protein>
    <recommendedName>
        <fullName evidence="4">Hemolysin</fullName>
    </recommendedName>
</protein>
<keyword evidence="1" id="KW-0732">Signal</keyword>
<feature type="signal peptide" evidence="1">
    <location>
        <begin position="1"/>
        <end position="18"/>
    </location>
</feature>
<dbReference type="SUPFAM" id="SSF141072">
    <property type="entry name" value="CalX-like"/>
    <property type="match status" value="1"/>
</dbReference>
<dbReference type="Gene3D" id="2.60.40.2030">
    <property type="match status" value="1"/>
</dbReference>
<gene>
    <name evidence="2" type="ORF">A1OK_21200</name>
</gene>
<sequence>MKARLALSSLALSLAAMAANTAQAQCFGNVYSINGGRGDVGFLLDLKEDNKLLGYSNPGDRALISSRAAFSSSAMAYDPTTNRTYYVSVPRPADYHVADASAHVSSDEFNSLSLHASTSLPNQLAYFDHDAQRHTIVANVPATLRMAYDAANSKLIASNATKLFSIDPLSGAVSDTKAFDNNIAFGGFSSWGDFVFKDNALLYVTNTRTFSVDPSTAEMTLKSFHNIDFVTAATLDQNGQILVAAKNQNVSGNINSTWLYRVDPVTGEQVRIGLFPARVNAMSTNTQEEHTCYTATTFPNAQQTRVKKITNPTVEEGETASLKVSFNNQTKLSQTATLKLVNGTTKDSDYSRDVKILFSDGSSVQENITSAGTDIAVPAGVASFNVNIDTVDDKRGEESETATLKASMLANGNDRKTGTLTIADNDVFTENSIC</sequence>
<dbReference type="AlphaFoldDB" id="A0A1E5C6M6"/>
<evidence type="ECO:0000256" key="1">
    <source>
        <dbReference type="SAM" id="SignalP"/>
    </source>
</evidence>
<reference evidence="2 3" key="1">
    <citation type="journal article" date="2012" name="Science">
        <title>Ecological populations of bacteria act as socially cohesive units of antibiotic production and resistance.</title>
        <authorList>
            <person name="Cordero O.X."/>
            <person name="Wildschutte H."/>
            <person name="Kirkup B."/>
            <person name="Proehl S."/>
            <person name="Ngo L."/>
            <person name="Hussain F."/>
            <person name="Le Roux F."/>
            <person name="Mincer T."/>
            <person name="Polz M.F."/>
        </authorList>
    </citation>
    <scope>NUCLEOTIDE SEQUENCE [LARGE SCALE GENOMIC DNA]</scope>
    <source>
        <strain evidence="2 3">FF-454</strain>
    </source>
</reference>
<feature type="non-terminal residue" evidence="2">
    <location>
        <position position="434"/>
    </location>
</feature>
<feature type="chain" id="PRO_5009172505" description="Hemolysin" evidence="1">
    <location>
        <begin position="19"/>
        <end position="434"/>
    </location>
</feature>
<proteinExistence type="predicted"/>
<evidence type="ECO:0000313" key="3">
    <source>
        <dbReference type="Proteomes" id="UP000095039"/>
    </source>
</evidence>
<keyword evidence="3" id="KW-1185">Reference proteome</keyword>
<dbReference type="EMBL" id="AJWN02000056">
    <property type="protein sequence ID" value="OEE61153.1"/>
    <property type="molecule type" value="Genomic_DNA"/>
</dbReference>
<comment type="caution">
    <text evidence="2">The sequence shown here is derived from an EMBL/GenBank/DDBJ whole genome shotgun (WGS) entry which is preliminary data.</text>
</comment>
<evidence type="ECO:0000313" key="2">
    <source>
        <dbReference type="EMBL" id="OEE61153.1"/>
    </source>
</evidence>